<dbReference type="Gene3D" id="1.10.1400.10">
    <property type="match status" value="1"/>
</dbReference>
<dbReference type="Gene3D" id="3.60.20.10">
    <property type="entry name" value="Glutamine Phosphoribosylpyrophosphate, subunit 1, domain 1"/>
    <property type="match status" value="1"/>
</dbReference>
<dbReference type="Pfam" id="PF01804">
    <property type="entry name" value="Penicil_amidase"/>
    <property type="match status" value="1"/>
</dbReference>
<evidence type="ECO:0000313" key="15">
    <source>
        <dbReference type="Proteomes" id="UP001212189"/>
    </source>
</evidence>
<evidence type="ECO:0000256" key="13">
    <source>
        <dbReference type="SAM" id="SignalP"/>
    </source>
</evidence>
<dbReference type="InterPro" id="IPR014395">
    <property type="entry name" value="Pen/GL7ACA/AHL_acylase"/>
</dbReference>
<evidence type="ECO:0000256" key="6">
    <source>
        <dbReference type="ARBA" id="ARBA00022801"/>
    </source>
</evidence>
<keyword evidence="6" id="KW-0378">Hydrolase</keyword>
<dbReference type="GO" id="GO:0017000">
    <property type="term" value="P:antibiotic biosynthetic process"/>
    <property type="evidence" value="ECO:0007669"/>
    <property type="project" value="InterPro"/>
</dbReference>
<dbReference type="GO" id="GO:0042597">
    <property type="term" value="C:periplasmic space"/>
    <property type="evidence" value="ECO:0007669"/>
    <property type="project" value="UniProtKB-SubCell"/>
</dbReference>
<evidence type="ECO:0000256" key="3">
    <source>
        <dbReference type="ARBA" id="ARBA00022654"/>
    </source>
</evidence>
<sequence>MRQLFGLPPFSLRPTNAAALLLSVLAATLSGCQLFEPRAAQSVVPDTGVVRLQGIAQSGHIAKNAAGMPLIESGNLHDLLFTLGYNQASDRLTQMVQLRLLAQGRLAELYGAEMLDLDRLMRAINLSADGQNLYKNTPKNLQSYLAIYARGVNAYLYQMRNTLPPELAQANFKPEYWQAEDSALLLSLFSFSQSGNLAEEILALALAQHLDTEQLPWLLPVYPDEALAVADAQKIPAQVLRNSALSNSTLQLLDTLNQFSALNTLQAPLATSLVSSPQQNLTGASSLTLHSLQAQPQHKPAPYSWVNLHSPQLQAAGLSIAGVPVLIAGFNGQLAYSISAVMADSQDVFIEQLRQQQGRLEYLANDQWQPAQQRMETFFIRGQRPVREAIYSTAHGPLLTTLAPNSSSGYGLALQRTQRDADRSLNVLWQLLSSASVEKASELVQELRALPANVLLADAKHIAWQVTGSYPNRRNSRGLFPAPGWDATVAWEGYADPMLYPYDQDPAQGWLSAANQRLTQPGYGLQLSSSWANPERAENLAIQLTKKPNPASLALPSDTSRQRPWLITQLQQMLSSGGMPTALQQALQKLPSAQRSQAQQALQGFLALPADQPLSAQQAAQLQSFLAQAQAQLFSTELQSLPTSVQQAFSLHSQHSYPAWLDHLLGRDDSPFWQHACGSKAQFLLNSFLHSSQASSQAATPQPSYSQSLLVDFSQAVPVSAASFSGQSDNPYSPYQQLPKAVTGKLYPLPNTHTDIEKVYGKQRLTLLPGK</sequence>
<evidence type="ECO:0000256" key="1">
    <source>
        <dbReference type="ARBA" id="ARBA00004418"/>
    </source>
</evidence>
<comment type="catalytic activity">
    <reaction evidence="11">
        <text>an N-acyl-L-homoserine lactone + H2O = L-homoserine lactone + a carboxylate</text>
        <dbReference type="Rhea" id="RHEA:18937"/>
        <dbReference type="ChEBI" id="CHEBI:15377"/>
        <dbReference type="ChEBI" id="CHEBI:29067"/>
        <dbReference type="ChEBI" id="CHEBI:55474"/>
        <dbReference type="ChEBI" id="CHEBI:58633"/>
        <dbReference type="EC" id="3.5.1.97"/>
    </reaction>
</comment>
<dbReference type="SUPFAM" id="SSF56235">
    <property type="entry name" value="N-terminal nucleophile aminohydrolases (Ntn hydrolases)"/>
    <property type="match status" value="1"/>
</dbReference>
<comment type="subunit">
    <text evidence="8">Heterodimer of an alpha subunit and a beta subunit processed from the same precursor.</text>
</comment>
<evidence type="ECO:0000256" key="9">
    <source>
        <dbReference type="ARBA" id="ARBA00039041"/>
    </source>
</evidence>
<evidence type="ECO:0000256" key="7">
    <source>
        <dbReference type="ARBA" id="ARBA00023145"/>
    </source>
</evidence>
<dbReference type="InterPro" id="IPR002692">
    <property type="entry name" value="S45"/>
</dbReference>
<feature type="signal peptide" evidence="13">
    <location>
        <begin position="1"/>
        <end position="26"/>
    </location>
</feature>
<keyword evidence="3" id="KW-0673">Quorum sensing</keyword>
<comment type="similarity">
    <text evidence="2">Belongs to the peptidase S45 family.</text>
</comment>
<evidence type="ECO:0000256" key="12">
    <source>
        <dbReference type="PIRSR" id="PIRSR001227-2"/>
    </source>
</evidence>
<keyword evidence="4 13" id="KW-0732">Signal</keyword>
<dbReference type="AlphaFoldDB" id="A0AAF0AKR5"/>
<protein>
    <recommendedName>
        <fullName evidence="10">Acyl-homoserine lactone acylase QuiP</fullName>
        <ecNumber evidence="9">3.5.1.97</ecNumber>
    </recommendedName>
</protein>
<dbReference type="Gene3D" id="2.30.120.10">
    <property type="match status" value="1"/>
</dbReference>
<dbReference type="InterPro" id="IPR029055">
    <property type="entry name" value="Ntn_hydrolases_N"/>
</dbReference>
<proteinExistence type="inferred from homology"/>
<evidence type="ECO:0000256" key="2">
    <source>
        <dbReference type="ARBA" id="ARBA00006586"/>
    </source>
</evidence>
<feature type="binding site" evidence="12">
    <location>
        <position position="344"/>
    </location>
    <ligand>
        <name>Ca(2+)</name>
        <dbReference type="ChEBI" id="CHEBI:29108"/>
    </ligand>
</feature>
<feature type="binding site" evidence="12">
    <location>
        <position position="200"/>
    </location>
    <ligand>
        <name>Ca(2+)</name>
        <dbReference type="ChEBI" id="CHEBI:29108"/>
    </ligand>
</feature>
<accession>A0AAF0AKR5</accession>
<dbReference type="Proteomes" id="UP001212189">
    <property type="component" value="Chromosome"/>
</dbReference>
<dbReference type="PROSITE" id="PS51257">
    <property type="entry name" value="PROKAR_LIPOPROTEIN"/>
    <property type="match status" value="1"/>
</dbReference>
<evidence type="ECO:0000313" key="14">
    <source>
        <dbReference type="EMBL" id="WBE24718.1"/>
    </source>
</evidence>
<dbReference type="EMBL" id="CP114976">
    <property type="protein sequence ID" value="WBE24718.1"/>
    <property type="molecule type" value="Genomic_DNA"/>
</dbReference>
<evidence type="ECO:0000256" key="8">
    <source>
        <dbReference type="ARBA" id="ARBA00038735"/>
    </source>
</evidence>
<evidence type="ECO:0000256" key="11">
    <source>
        <dbReference type="ARBA" id="ARBA00048629"/>
    </source>
</evidence>
<dbReference type="Gene3D" id="1.10.439.10">
    <property type="entry name" value="Penicillin Amidohydrolase, domain 1"/>
    <property type="match status" value="1"/>
</dbReference>
<evidence type="ECO:0000256" key="5">
    <source>
        <dbReference type="ARBA" id="ARBA00022764"/>
    </source>
</evidence>
<dbReference type="PANTHER" id="PTHR34218">
    <property type="entry name" value="PEPTIDASE S45 PENICILLIN AMIDASE"/>
    <property type="match status" value="1"/>
</dbReference>
<keyword evidence="12" id="KW-0106">Calcium</keyword>
<dbReference type="GO" id="GO:0009372">
    <property type="term" value="P:quorum sensing"/>
    <property type="evidence" value="ECO:0007669"/>
    <property type="project" value="UniProtKB-KW"/>
</dbReference>
<organism evidence="14 15">
    <name type="scientific">Denitrificimonas caeni</name>
    <dbReference type="NCBI Taxonomy" id="521720"/>
    <lineage>
        <taxon>Bacteria</taxon>
        <taxon>Pseudomonadati</taxon>
        <taxon>Pseudomonadota</taxon>
        <taxon>Gammaproteobacteria</taxon>
        <taxon>Pseudomonadales</taxon>
        <taxon>Pseudomonadaceae</taxon>
        <taxon>Denitrificimonas</taxon>
    </lineage>
</organism>
<dbReference type="EC" id="3.5.1.97" evidence="9"/>
<feature type="chain" id="PRO_5042241421" description="Acyl-homoserine lactone acylase QuiP" evidence="13">
    <location>
        <begin position="27"/>
        <end position="771"/>
    </location>
</feature>
<dbReference type="KEGG" id="dce:O6P33_10125"/>
<comment type="cofactor">
    <cofactor evidence="12">
        <name>Ca(2+)</name>
        <dbReference type="ChEBI" id="CHEBI:29108"/>
    </cofactor>
    <text evidence="12">Binds 1 Ca(2+) ion per dimer.</text>
</comment>
<keyword evidence="5" id="KW-0574">Periplasm</keyword>
<name>A0AAF0AKR5_9GAMM</name>
<evidence type="ECO:0000256" key="10">
    <source>
        <dbReference type="ARBA" id="ARBA00039697"/>
    </source>
</evidence>
<gene>
    <name evidence="14" type="ORF">O6P33_10125</name>
</gene>
<dbReference type="PANTHER" id="PTHR34218:SF4">
    <property type="entry name" value="ACYL-HOMOSERINE LACTONE ACYLASE QUIP"/>
    <property type="match status" value="1"/>
</dbReference>
<feature type="binding site" evidence="12">
    <location>
        <position position="347"/>
    </location>
    <ligand>
        <name>Ca(2+)</name>
        <dbReference type="ChEBI" id="CHEBI:29108"/>
    </ligand>
</feature>
<keyword evidence="15" id="KW-1185">Reference proteome</keyword>
<dbReference type="PIRSF" id="PIRSF001227">
    <property type="entry name" value="Pen_acylase"/>
    <property type="match status" value="1"/>
</dbReference>
<evidence type="ECO:0000256" key="4">
    <source>
        <dbReference type="ARBA" id="ARBA00022729"/>
    </source>
</evidence>
<dbReference type="GO" id="GO:0016811">
    <property type="term" value="F:hydrolase activity, acting on carbon-nitrogen (but not peptide) bonds, in linear amides"/>
    <property type="evidence" value="ECO:0007669"/>
    <property type="project" value="InterPro"/>
</dbReference>
<keyword evidence="12" id="KW-0479">Metal-binding</keyword>
<reference evidence="14 15" key="1">
    <citation type="submission" date="2022-12" db="EMBL/GenBank/DDBJ databases">
        <title>Coexistence and Characterization of a Novel Tigecycline Resistance gene tet(X) variant and blaNDM-1 in a Pseudomonas caeni Isolate of Chicken Origin.</title>
        <authorList>
            <person name="Lu X."/>
            <person name="Zhang L."/>
            <person name="Li R."/>
            <person name="Wang Z."/>
        </authorList>
    </citation>
    <scope>NUCLEOTIDE SEQUENCE [LARGE SCALE GENOMIC DNA]</scope>
    <source>
        <strain evidence="14 15">CE14</strain>
    </source>
</reference>
<dbReference type="InterPro" id="IPR023343">
    <property type="entry name" value="Penicillin_amidase_dom1"/>
</dbReference>
<dbReference type="InterPro" id="IPR043146">
    <property type="entry name" value="Penicillin_amidase_N_B-knob"/>
</dbReference>
<dbReference type="GO" id="GO:0046872">
    <property type="term" value="F:metal ion binding"/>
    <property type="evidence" value="ECO:0007669"/>
    <property type="project" value="UniProtKB-KW"/>
</dbReference>
<dbReference type="RefSeq" id="WP_269817661.1">
    <property type="nucleotide sequence ID" value="NZ_CP114976.1"/>
</dbReference>
<keyword evidence="7" id="KW-0865">Zymogen</keyword>
<comment type="subcellular location">
    <subcellularLocation>
        <location evidence="1">Periplasm</location>
    </subcellularLocation>
</comment>
<dbReference type="InterPro" id="IPR043147">
    <property type="entry name" value="Penicillin_amidase_A-knob"/>
</dbReference>